<dbReference type="InterPro" id="IPR006837">
    <property type="entry name" value="Divergent_DAC"/>
</dbReference>
<name>A0A3P3VK49_9GAMM</name>
<dbReference type="PANTHER" id="PTHR30105">
    <property type="entry name" value="UNCHARACTERIZED YIBQ-RELATED"/>
    <property type="match status" value="1"/>
</dbReference>
<sequence>MRGVLAALCLLALPLMLGGTSSSPAFAGSDLRAPLPMPARDRHEQLLRWLALNPPPAIEAPVATPPTPAEASSSPMTRPLAPRLVIIIDDIGNNLQQGERSAGLPGPLNLAILPYTPHATHLATLGHAQGKEIMLHAPMENHQQLALGPGALTLGMDRSGFTEQLAESLDSVPFVRGVNNHMGSLMTEQAQQMHWTMGVLQERGLFFVDSRTSSNTVGARTAEAVGVPHLSRQVFLDHERDPLAIADAFERGLRIARQTGTAVLIGHPYPETLDLLEQRLPELEAEGISLVSAGQLIGQQQVAHKTP</sequence>
<reference evidence="2 3" key="1">
    <citation type="submission" date="2018-08" db="EMBL/GenBank/DDBJ databases">
        <authorList>
            <person name="Khan S.A."/>
        </authorList>
    </citation>
    <scope>NUCLEOTIDE SEQUENCE [LARGE SCALE GENOMIC DNA]</scope>
    <source>
        <strain evidence="2 3">GTF-13</strain>
    </source>
</reference>
<proteinExistence type="predicted"/>
<comment type="caution">
    <text evidence="2">The sequence shown here is derived from an EMBL/GenBank/DDBJ whole genome shotgun (WGS) entry which is preliminary data.</text>
</comment>
<organism evidence="2 3">
    <name type="scientific">Aestuariirhabdus litorea</name>
    <dbReference type="NCBI Taxonomy" id="2528527"/>
    <lineage>
        <taxon>Bacteria</taxon>
        <taxon>Pseudomonadati</taxon>
        <taxon>Pseudomonadota</taxon>
        <taxon>Gammaproteobacteria</taxon>
        <taxon>Oceanospirillales</taxon>
        <taxon>Aestuariirhabdaceae</taxon>
        <taxon>Aestuariirhabdus</taxon>
    </lineage>
</organism>
<dbReference type="EMBL" id="QWEZ01000002">
    <property type="protein sequence ID" value="RRJ83102.1"/>
    <property type="molecule type" value="Genomic_DNA"/>
</dbReference>
<dbReference type="SUPFAM" id="SSF88713">
    <property type="entry name" value="Glycoside hydrolase/deacetylase"/>
    <property type="match status" value="1"/>
</dbReference>
<dbReference type="RefSeq" id="WP_125017464.1">
    <property type="nucleotide sequence ID" value="NZ_QWEZ01000002.1"/>
</dbReference>
<accession>A0A3P3VK49</accession>
<dbReference type="Gene3D" id="3.20.20.370">
    <property type="entry name" value="Glycoside hydrolase/deacetylase"/>
    <property type="match status" value="1"/>
</dbReference>
<gene>
    <name evidence="2" type="ORF">D0544_14785</name>
</gene>
<dbReference type="Pfam" id="PF04748">
    <property type="entry name" value="Polysacc_deac_2"/>
    <property type="match status" value="1"/>
</dbReference>
<evidence type="ECO:0000313" key="3">
    <source>
        <dbReference type="Proteomes" id="UP000280792"/>
    </source>
</evidence>
<evidence type="ECO:0000313" key="2">
    <source>
        <dbReference type="EMBL" id="RRJ83102.1"/>
    </source>
</evidence>
<dbReference type="Proteomes" id="UP000280792">
    <property type="component" value="Unassembled WGS sequence"/>
</dbReference>
<feature type="signal peptide" evidence="1">
    <location>
        <begin position="1"/>
        <end position="27"/>
    </location>
</feature>
<dbReference type="GO" id="GO:0005975">
    <property type="term" value="P:carbohydrate metabolic process"/>
    <property type="evidence" value="ECO:0007669"/>
    <property type="project" value="InterPro"/>
</dbReference>
<dbReference type="AlphaFoldDB" id="A0A3P3VK49"/>
<keyword evidence="3" id="KW-1185">Reference proteome</keyword>
<dbReference type="CDD" id="cd10936">
    <property type="entry name" value="CE4_DAC2"/>
    <property type="match status" value="1"/>
</dbReference>
<reference evidence="2 3" key="2">
    <citation type="submission" date="2018-12" db="EMBL/GenBank/DDBJ databases">
        <title>Simiduia agarivorans gen. nov., sp. nov., a marine, agarolytic bacterium isolated from shallow coastal water from Keelung, Taiwan.</title>
        <authorList>
            <person name="Shieh W.Y."/>
        </authorList>
    </citation>
    <scope>NUCLEOTIDE SEQUENCE [LARGE SCALE GENOMIC DNA]</scope>
    <source>
        <strain evidence="2 3">GTF-13</strain>
    </source>
</reference>
<dbReference type="InterPro" id="IPR011330">
    <property type="entry name" value="Glyco_hydro/deAcase_b/a-brl"/>
</dbReference>
<dbReference type="PANTHER" id="PTHR30105:SF2">
    <property type="entry name" value="DIVERGENT POLYSACCHARIDE DEACETYLASE SUPERFAMILY"/>
    <property type="match status" value="1"/>
</dbReference>
<feature type="chain" id="PRO_5018101097" evidence="1">
    <location>
        <begin position="28"/>
        <end position="307"/>
    </location>
</feature>
<keyword evidence="1" id="KW-0732">Signal</keyword>
<protein>
    <submittedName>
        <fullName evidence="2">Divergent polysaccharide deacetylase family protein</fullName>
    </submittedName>
</protein>
<evidence type="ECO:0000256" key="1">
    <source>
        <dbReference type="SAM" id="SignalP"/>
    </source>
</evidence>